<gene>
    <name evidence="2" type="ORF">TsocGM_09765</name>
</gene>
<keyword evidence="1" id="KW-0175">Coiled coil</keyword>
<dbReference type="Proteomes" id="UP000280296">
    <property type="component" value="Unassembled WGS sequence"/>
</dbReference>
<evidence type="ECO:0000313" key="2">
    <source>
        <dbReference type="EMBL" id="RUL87998.1"/>
    </source>
</evidence>
<dbReference type="RefSeq" id="WP_126725119.1">
    <property type="nucleotide sequence ID" value="NZ_RYZH01000015.1"/>
</dbReference>
<accession>A0A432MLM6</accession>
<feature type="coiled-coil region" evidence="1">
    <location>
        <begin position="44"/>
        <end position="71"/>
    </location>
</feature>
<evidence type="ECO:0000313" key="3">
    <source>
        <dbReference type="Proteomes" id="UP000280296"/>
    </source>
</evidence>
<sequence>MRPRDRSSRPISFRLDARYERELRRRAEAARISPGDYARLVLIRHIEDTELANLRDEVASLRSELERFRTHFAAVVEE</sequence>
<proteinExistence type="predicted"/>
<protein>
    <recommendedName>
        <fullName evidence="4">Ribbon-helix-helix protein, CopG family</fullName>
    </recommendedName>
</protein>
<name>A0A432MLM6_9BACT</name>
<reference evidence="2 3" key="1">
    <citation type="submission" date="2018-12" db="EMBL/GenBank/DDBJ databases">
        <authorList>
            <person name="Toschakov S.V."/>
        </authorList>
    </citation>
    <scope>NUCLEOTIDE SEQUENCE [LARGE SCALE GENOMIC DNA]</scope>
    <source>
        <strain evidence="2 3">GM2012</strain>
    </source>
</reference>
<comment type="caution">
    <text evidence="2">The sequence shown here is derived from an EMBL/GenBank/DDBJ whole genome shotgun (WGS) entry which is preliminary data.</text>
</comment>
<reference evidence="2 3" key="2">
    <citation type="submission" date="2019-01" db="EMBL/GenBank/DDBJ databases">
        <title>Tautonia sociabilis, a novel thermotolerant planctomycete of Isosphaeraceae family, isolated from a 4000 m deep subterranean habitat.</title>
        <authorList>
            <person name="Kovaleva O.L."/>
            <person name="Elcheninov A.G."/>
            <person name="Van Heerden E."/>
            <person name="Toshchakov S.V."/>
            <person name="Novikov A."/>
            <person name="Bonch-Osmolovskaya E.A."/>
            <person name="Kublanov I.V."/>
        </authorList>
    </citation>
    <scope>NUCLEOTIDE SEQUENCE [LARGE SCALE GENOMIC DNA]</scope>
    <source>
        <strain evidence="2 3">GM2012</strain>
    </source>
</reference>
<organism evidence="2 3">
    <name type="scientific">Tautonia sociabilis</name>
    <dbReference type="NCBI Taxonomy" id="2080755"/>
    <lineage>
        <taxon>Bacteria</taxon>
        <taxon>Pseudomonadati</taxon>
        <taxon>Planctomycetota</taxon>
        <taxon>Planctomycetia</taxon>
        <taxon>Isosphaerales</taxon>
        <taxon>Isosphaeraceae</taxon>
        <taxon>Tautonia</taxon>
    </lineage>
</organism>
<keyword evidence="3" id="KW-1185">Reference proteome</keyword>
<dbReference type="EMBL" id="RYZH01000015">
    <property type="protein sequence ID" value="RUL87998.1"/>
    <property type="molecule type" value="Genomic_DNA"/>
</dbReference>
<dbReference type="AlphaFoldDB" id="A0A432MLM6"/>
<evidence type="ECO:0000256" key="1">
    <source>
        <dbReference type="SAM" id="Coils"/>
    </source>
</evidence>
<evidence type="ECO:0008006" key="4">
    <source>
        <dbReference type="Google" id="ProtNLM"/>
    </source>
</evidence>